<dbReference type="EMBL" id="CP001699">
    <property type="protein sequence ID" value="ACU61295.1"/>
    <property type="molecule type" value="Genomic_DNA"/>
</dbReference>
<dbReference type="KEGG" id="cpi:Cpin_3833"/>
<protein>
    <submittedName>
        <fullName evidence="1">Uncharacterized protein</fullName>
    </submittedName>
</protein>
<dbReference type="AlphaFoldDB" id="A0A979GXN5"/>
<dbReference type="Proteomes" id="UP000002215">
    <property type="component" value="Chromosome"/>
</dbReference>
<reference evidence="2" key="1">
    <citation type="submission" date="2009-08" db="EMBL/GenBank/DDBJ databases">
        <title>The complete genome of Chitinophaga pinensis DSM 2588.</title>
        <authorList>
            <consortium name="US DOE Joint Genome Institute (JGI-PGF)"/>
            <person name="Lucas S."/>
            <person name="Copeland A."/>
            <person name="Lapidus A."/>
            <person name="Glavina del Rio T."/>
            <person name="Dalin E."/>
            <person name="Tice H."/>
            <person name="Bruce D."/>
            <person name="Goodwin L."/>
            <person name="Pitluck S."/>
            <person name="Kyrpides N."/>
            <person name="Mavromatis K."/>
            <person name="Ivanova N."/>
            <person name="Mikhailova N."/>
            <person name="Sims D."/>
            <person name="Meinche L."/>
            <person name="Brettin T."/>
            <person name="Detter J.C."/>
            <person name="Han C."/>
            <person name="Larimer F."/>
            <person name="Land M."/>
            <person name="Hauser L."/>
            <person name="Markowitz V."/>
            <person name="Cheng J.-F."/>
            <person name="Hugenholtz P."/>
            <person name="Woyke T."/>
            <person name="Wu D."/>
            <person name="Spring S."/>
            <person name="Klenk H.-P."/>
            <person name="Eisen J.A."/>
        </authorList>
    </citation>
    <scope>NUCLEOTIDE SEQUENCE [LARGE SCALE GENOMIC DNA]</scope>
    <source>
        <strain evidence="2">ATCC 43595 / DSM 2588 / LMG 13176 / NBRC 15968 / NCIMB 11800 / UQM 2034</strain>
    </source>
</reference>
<gene>
    <name evidence="1" type="ordered locus">Cpin_3833</name>
</gene>
<evidence type="ECO:0000313" key="2">
    <source>
        <dbReference type="Proteomes" id="UP000002215"/>
    </source>
</evidence>
<organism evidence="1 2">
    <name type="scientific">Chitinophaga pinensis (strain ATCC 43595 / DSM 2588 / LMG 13176 / NBRC 15968 / NCIMB 11800 / UQM 2034)</name>
    <dbReference type="NCBI Taxonomy" id="485918"/>
    <lineage>
        <taxon>Bacteria</taxon>
        <taxon>Pseudomonadati</taxon>
        <taxon>Bacteroidota</taxon>
        <taxon>Chitinophagia</taxon>
        <taxon>Chitinophagales</taxon>
        <taxon>Chitinophagaceae</taxon>
        <taxon>Chitinophaga</taxon>
    </lineage>
</organism>
<sequence>MPKKGHIAKHEWGYTVSPISTPKYRCCHCECSKIEDGATGRILFMDKADNMLVEEPKCITRQTTEDGQTG</sequence>
<name>A0A979GXN5_CHIPD</name>
<evidence type="ECO:0000313" key="1">
    <source>
        <dbReference type="EMBL" id="ACU61295.1"/>
    </source>
</evidence>
<proteinExistence type="predicted"/>
<accession>A0A979GXN5</accession>
<reference evidence="1 2" key="2">
    <citation type="journal article" date="2010" name="Stand. Genomic Sci.">
        <title>Complete genome sequence of Chitinophaga pinensis type strain (UQM 2034).</title>
        <authorList>
            <person name="Glavina Del Rio T."/>
            <person name="Abt B."/>
            <person name="Spring S."/>
            <person name="Lapidus A."/>
            <person name="Nolan M."/>
            <person name="Tice H."/>
            <person name="Copeland A."/>
            <person name="Cheng J.F."/>
            <person name="Chen F."/>
            <person name="Bruce D."/>
            <person name="Goodwin L."/>
            <person name="Pitluck S."/>
            <person name="Ivanova N."/>
            <person name="Mavromatis K."/>
            <person name="Mikhailova N."/>
            <person name="Pati A."/>
            <person name="Chen A."/>
            <person name="Palaniappan K."/>
            <person name="Land M."/>
            <person name="Hauser L."/>
            <person name="Chang Y.J."/>
            <person name="Jeffries C.D."/>
            <person name="Chain P."/>
            <person name="Saunders E."/>
            <person name="Detter J.C."/>
            <person name="Brettin T."/>
            <person name="Rohde M."/>
            <person name="Goker M."/>
            <person name="Bristow J."/>
            <person name="Eisen J.A."/>
            <person name="Markowitz V."/>
            <person name="Hugenholtz P."/>
            <person name="Kyrpides N.C."/>
            <person name="Klenk H.P."/>
            <person name="Lucas S."/>
        </authorList>
    </citation>
    <scope>NUCLEOTIDE SEQUENCE [LARGE SCALE GENOMIC DNA]</scope>
    <source>
        <strain evidence="2">ATCC 43595 / DSM 2588 / LMG 13176 / NBRC 15968 / NCIMB 11800 / UQM 2034</strain>
    </source>
</reference>